<gene>
    <name evidence="4" type="ORF">OE749_02290</name>
</gene>
<feature type="domain" description="BON" evidence="3">
    <location>
        <begin position="49"/>
        <end position="118"/>
    </location>
</feature>
<feature type="signal peptide" evidence="2">
    <location>
        <begin position="1"/>
        <end position="24"/>
    </location>
</feature>
<reference evidence="4 5" key="1">
    <citation type="submission" date="2022-10" db="EMBL/GenBank/DDBJ databases">
        <title>Aestuariibacter sp. AA17 isolated from Montipora capitata coral fragment.</title>
        <authorList>
            <person name="Emsley S.A."/>
            <person name="Pfannmuller K.M."/>
            <person name="Loughran R.M."/>
            <person name="Shlafstein M."/>
            <person name="Papke E."/>
            <person name="Saw J.H."/>
            <person name="Ushijima B."/>
            <person name="Videau P."/>
        </authorList>
    </citation>
    <scope>NUCLEOTIDE SEQUENCE [LARGE SCALE GENOMIC DNA]</scope>
    <source>
        <strain evidence="4 5">AA17</strain>
    </source>
</reference>
<feature type="domain" description="BON" evidence="3">
    <location>
        <begin position="127"/>
        <end position="193"/>
    </location>
</feature>
<dbReference type="PROSITE" id="PS50914">
    <property type="entry name" value="BON"/>
    <property type="match status" value="2"/>
</dbReference>
<name>A0ABT3A4B0_9ALTE</name>
<protein>
    <submittedName>
        <fullName evidence="4">BON domain-containing protein</fullName>
    </submittedName>
</protein>
<dbReference type="SMART" id="SM00749">
    <property type="entry name" value="BON"/>
    <property type="match status" value="2"/>
</dbReference>
<dbReference type="InterPro" id="IPR014004">
    <property type="entry name" value="Transpt-assoc_nodulatn_dom_bac"/>
</dbReference>
<dbReference type="InterPro" id="IPR007055">
    <property type="entry name" value="BON_dom"/>
</dbReference>
<dbReference type="EMBL" id="JAOWKX010000001">
    <property type="protein sequence ID" value="MCV2883527.1"/>
    <property type="molecule type" value="Genomic_DNA"/>
</dbReference>
<comment type="caution">
    <text evidence="4">The sequence shown here is derived from an EMBL/GenBank/DDBJ whole genome shotgun (WGS) entry which is preliminary data.</text>
</comment>
<accession>A0ABT3A4B0</accession>
<proteinExistence type="predicted"/>
<organism evidence="4 5">
    <name type="scientific">Fluctibacter corallii</name>
    <dbReference type="NCBI Taxonomy" id="2984329"/>
    <lineage>
        <taxon>Bacteria</taxon>
        <taxon>Pseudomonadati</taxon>
        <taxon>Pseudomonadota</taxon>
        <taxon>Gammaproteobacteria</taxon>
        <taxon>Alteromonadales</taxon>
        <taxon>Alteromonadaceae</taxon>
        <taxon>Fluctibacter</taxon>
    </lineage>
</organism>
<dbReference type="Proteomes" id="UP001652504">
    <property type="component" value="Unassembled WGS sequence"/>
</dbReference>
<evidence type="ECO:0000313" key="5">
    <source>
        <dbReference type="Proteomes" id="UP001652504"/>
    </source>
</evidence>
<keyword evidence="1 2" id="KW-0732">Signal</keyword>
<dbReference type="PROSITE" id="PS51257">
    <property type="entry name" value="PROKAR_LIPOPROTEIN"/>
    <property type="match status" value="1"/>
</dbReference>
<dbReference type="RefSeq" id="WP_263710723.1">
    <property type="nucleotide sequence ID" value="NZ_JAOWKX010000001.1"/>
</dbReference>
<evidence type="ECO:0000256" key="1">
    <source>
        <dbReference type="ARBA" id="ARBA00022729"/>
    </source>
</evidence>
<dbReference type="InterPro" id="IPR051686">
    <property type="entry name" value="Lipoprotein_DolP"/>
</dbReference>
<dbReference type="Pfam" id="PF04972">
    <property type="entry name" value="BON"/>
    <property type="match status" value="2"/>
</dbReference>
<dbReference type="PANTHER" id="PTHR34606:SF4">
    <property type="entry name" value="OUTER MEMBRANE LIPOPROTEIN DOLP"/>
    <property type="match status" value="1"/>
</dbReference>
<evidence type="ECO:0000256" key="2">
    <source>
        <dbReference type="SAM" id="SignalP"/>
    </source>
</evidence>
<sequence>MQITFSKYKLIALFVALGLLQGCAAVVVGAGLGAASVAHDRRTVGTQLDDKTLAGKVIARLAKNKALEEGANINVLVFNGVLLLTGQAPTESLRAEAHKIAAAVPHIKKTHNLIRIGHPIAPSTAAHDVWLASKVRAQLLTDKRIDGLHISITVEDSEVFLMGLVKSNEANVAVDIVRNINGVTQVVKAFEYL</sequence>
<keyword evidence="5" id="KW-1185">Reference proteome</keyword>
<dbReference type="PANTHER" id="PTHR34606">
    <property type="entry name" value="BON DOMAIN-CONTAINING PROTEIN"/>
    <property type="match status" value="1"/>
</dbReference>
<evidence type="ECO:0000259" key="3">
    <source>
        <dbReference type="PROSITE" id="PS50914"/>
    </source>
</evidence>
<evidence type="ECO:0000313" key="4">
    <source>
        <dbReference type="EMBL" id="MCV2883527.1"/>
    </source>
</evidence>
<feature type="chain" id="PRO_5045446771" evidence="2">
    <location>
        <begin position="25"/>
        <end position="193"/>
    </location>
</feature>